<dbReference type="Pfam" id="PF00034">
    <property type="entry name" value="Cytochrom_C"/>
    <property type="match status" value="1"/>
</dbReference>
<dbReference type="GO" id="GO:0020037">
    <property type="term" value="F:heme binding"/>
    <property type="evidence" value="ECO:0007669"/>
    <property type="project" value="InterPro"/>
</dbReference>
<dbReference type="Gene3D" id="1.10.760.10">
    <property type="entry name" value="Cytochrome c-like domain"/>
    <property type="match status" value="1"/>
</dbReference>
<gene>
    <name evidence="7" type="ORF">Dform_00015</name>
</gene>
<proteinExistence type="predicted"/>
<evidence type="ECO:0000256" key="2">
    <source>
        <dbReference type="ARBA" id="ARBA00022723"/>
    </source>
</evidence>
<keyword evidence="2 4" id="KW-0479">Metal-binding</keyword>
<evidence type="ECO:0000256" key="3">
    <source>
        <dbReference type="ARBA" id="ARBA00023004"/>
    </source>
</evidence>
<dbReference type="AlphaFoldDB" id="A0A1P8F4I8"/>
<dbReference type="InterPro" id="IPR009056">
    <property type="entry name" value="Cyt_c-like_dom"/>
</dbReference>
<keyword evidence="5" id="KW-0732">Signal</keyword>
<dbReference type="SUPFAM" id="SSF46626">
    <property type="entry name" value="Cytochrome c"/>
    <property type="match status" value="1"/>
</dbReference>
<dbReference type="OrthoDB" id="158252at2"/>
<keyword evidence="8" id="KW-1185">Reference proteome</keyword>
<accession>A0A1P8F4I8</accession>
<feature type="domain" description="Cytochrome c" evidence="6">
    <location>
        <begin position="42"/>
        <end position="162"/>
    </location>
</feature>
<dbReference type="GO" id="GO:0046872">
    <property type="term" value="F:metal ion binding"/>
    <property type="evidence" value="ECO:0007669"/>
    <property type="project" value="UniProtKB-KW"/>
</dbReference>
<evidence type="ECO:0000256" key="5">
    <source>
        <dbReference type="SAM" id="SignalP"/>
    </source>
</evidence>
<organism evidence="7 8">
    <name type="scientific">Dehalogenimonas formicexedens</name>
    <dbReference type="NCBI Taxonomy" id="1839801"/>
    <lineage>
        <taxon>Bacteria</taxon>
        <taxon>Bacillati</taxon>
        <taxon>Chloroflexota</taxon>
        <taxon>Dehalococcoidia</taxon>
        <taxon>Dehalococcoidales</taxon>
        <taxon>Dehalococcoidaceae</taxon>
        <taxon>Dehalogenimonas</taxon>
    </lineage>
</organism>
<dbReference type="EMBL" id="CP018258">
    <property type="protein sequence ID" value="APV43381.1"/>
    <property type="molecule type" value="Genomic_DNA"/>
</dbReference>
<dbReference type="InterPro" id="IPR036909">
    <property type="entry name" value="Cyt_c-like_dom_sf"/>
</dbReference>
<protein>
    <recommendedName>
        <fullName evidence="6">Cytochrome c domain-containing protein</fullName>
    </recommendedName>
</protein>
<dbReference type="PROSITE" id="PS51257">
    <property type="entry name" value="PROKAR_LIPOPROTEIN"/>
    <property type="match status" value="1"/>
</dbReference>
<evidence type="ECO:0000313" key="8">
    <source>
        <dbReference type="Proteomes" id="UP000185934"/>
    </source>
</evidence>
<dbReference type="KEGG" id="dfo:Dform_00015"/>
<dbReference type="GO" id="GO:0009055">
    <property type="term" value="F:electron transfer activity"/>
    <property type="evidence" value="ECO:0007669"/>
    <property type="project" value="InterPro"/>
</dbReference>
<dbReference type="STRING" id="1839801.Dform_00015"/>
<keyword evidence="1 4" id="KW-0349">Heme</keyword>
<evidence type="ECO:0000256" key="4">
    <source>
        <dbReference type="PROSITE-ProRule" id="PRU00433"/>
    </source>
</evidence>
<feature type="signal peptide" evidence="5">
    <location>
        <begin position="1"/>
        <end position="26"/>
    </location>
</feature>
<evidence type="ECO:0000259" key="6">
    <source>
        <dbReference type="PROSITE" id="PS51007"/>
    </source>
</evidence>
<name>A0A1P8F4I8_9CHLR</name>
<feature type="chain" id="PRO_5012704211" description="Cytochrome c domain-containing protein" evidence="5">
    <location>
        <begin position="27"/>
        <end position="162"/>
    </location>
</feature>
<dbReference type="Proteomes" id="UP000185934">
    <property type="component" value="Chromosome"/>
</dbReference>
<evidence type="ECO:0000313" key="7">
    <source>
        <dbReference type="EMBL" id="APV43381.1"/>
    </source>
</evidence>
<evidence type="ECO:0000256" key="1">
    <source>
        <dbReference type="ARBA" id="ARBA00022617"/>
    </source>
</evidence>
<reference evidence="8" key="1">
    <citation type="submission" date="2016-11" db="EMBL/GenBank/DDBJ databases">
        <title>Dehalogenimonas formicexedens sp. nov., a chlorinated alkane respiring bacterium isolated from contaminated groundwater.</title>
        <authorList>
            <person name="Key T.A."/>
            <person name="Bowman K.S."/>
            <person name="Lee I."/>
            <person name="Chun J."/>
            <person name="Albuquerque L."/>
            <person name="da Costa M.S."/>
            <person name="Rainey F.A."/>
            <person name="Moe W.M."/>
        </authorList>
    </citation>
    <scope>NUCLEOTIDE SEQUENCE [LARGE SCALE GENOMIC DNA]</scope>
    <source>
        <strain evidence="8">NSZ-14</strain>
    </source>
</reference>
<dbReference type="RefSeq" id="WP_076003200.1">
    <property type="nucleotide sequence ID" value="NZ_CP018258.1"/>
</dbReference>
<keyword evidence="3 4" id="KW-0408">Iron</keyword>
<dbReference type="PROSITE" id="PS51007">
    <property type="entry name" value="CYTC"/>
    <property type="match status" value="1"/>
</dbReference>
<sequence length="162" mass="17136">MKKFGRTGAAAATIALIIMAASCTQAPSNTTSTTGTATTGAASVENGRNIFLYATSSSGDPLYQSSGPGMMYYSCASCHGQNAHGGQIFLMMAVYDVPNITWAALTGPDPDMDHPPYTVDTFKRAVTQGLDPGGNRLEYPMPVWVISDRDLNDVIAFLQSLT</sequence>